<comment type="cofactor">
    <cofactor evidence="7 8">
        <name>Mg(2+)</name>
        <dbReference type="ChEBI" id="CHEBI:18420"/>
    </cofactor>
    <text evidence="7 8">Binds 1 Mg(2+) ion per subunit.</text>
</comment>
<feature type="binding site" evidence="7">
    <location>
        <position position="243"/>
    </location>
    <ligand>
        <name>Mg(2+)</name>
        <dbReference type="ChEBI" id="CHEBI:18420"/>
    </ligand>
</feature>
<dbReference type="InterPro" id="IPR029065">
    <property type="entry name" value="Enolase_C-like"/>
</dbReference>
<feature type="binding site" evidence="6">
    <location>
        <position position="322"/>
    </location>
    <ligand>
        <name>substrate</name>
    </ligand>
</feature>
<dbReference type="RefSeq" id="WP_031565426.1">
    <property type="nucleotide sequence ID" value="NZ_CAAAIS010000003.1"/>
</dbReference>
<dbReference type="SUPFAM" id="SSF51604">
    <property type="entry name" value="Enolase C-terminal domain-like"/>
    <property type="match status" value="1"/>
</dbReference>
<evidence type="ECO:0000256" key="1">
    <source>
        <dbReference type="ARBA" id="ARBA00008031"/>
    </source>
</evidence>
<dbReference type="SMART" id="SM00922">
    <property type="entry name" value="MR_MLE"/>
    <property type="match status" value="1"/>
</dbReference>
<evidence type="ECO:0000256" key="5">
    <source>
        <dbReference type="PIRSR" id="PIRSR634603-1"/>
    </source>
</evidence>
<feature type="binding site" evidence="6">
    <location>
        <position position="320"/>
    </location>
    <ligand>
        <name>substrate</name>
    </ligand>
</feature>
<feature type="binding site" evidence="6">
    <location>
        <position position="297"/>
    </location>
    <ligand>
        <name>substrate</name>
    </ligand>
</feature>
<organism evidence="10 11">
    <name type="scientific">Legionella wadsworthii</name>
    <dbReference type="NCBI Taxonomy" id="28088"/>
    <lineage>
        <taxon>Bacteria</taxon>
        <taxon>Pseudomonadati</taxon>
        <taxon>Pseudomonadota</taxon>
        <taxon>Gammaproteobacteria</taxon>
        <taxon>Legionellales</taxon>
        <taxon>Legionellaceae</taxon>
        <taxon>Legionella</taxon>
    </lineage>
</organism>
<dbReference type="EC" id="5.1.1.-" evidence="8"/>
<dbReference type="PANTHER" id="PTHR48073:SF2">
    <property type="entry name" value="O-SUCCINYLBENZOATE SYNTHASE"/>
    <property type="match status" value="1"/>
</dbReference>
<dbReference type="PANTHER" id="PTHR48073">
    <property type="entry name" value="O-SUCCINYLBENZOATE SYNTHASE-RELATED"/>
    <property type="match status" value="1"/>
</dbReference>
<dbReference type="SFLD" id="SFLDS00001">
    <property type="entry name" value="Enolase"/>
    <property type="match status" value="1"/>
</dbReference>
<dbReference type="SFLD" id="SFLDF00009">
    <property type="entry name" value="o-succinylbenzoate_synthase"/>
    <property type="match status" value="1"/>
</dbReference>
<evidence type="ECO:0000259" key="9">
    <source>
        <dbReference type="SMART" id="SM00922"/>
    </source>
</evidence>
<evidence type="ECO:0000256" key="8">
    <source>
        <dbReference type="RuleBase" id="RU366006"/>
    </source>
</evidence>
<feature type="binding site" evidence="6">
    <location>
        <position position="160"/>
    </location>
    <ligand>
        <name>substrate</name>
    </ligand>
</feature>
<keyword evidence="4 8" id="KW-0413">Isomerase</keyword>
<dbReference type="STRING" id="1122170.GCA_000701265_00794"/>
<protein>
    <recommendedName>
        <fullName evidence="8">Dipeptide epimerase</fullName>
        <ecNumber evidence="8">5.1.1.-</ecNumber>
    </recommendedName>
</protein>
<feature type="binding site" evidence="6">
    <location>
        <position position="295"/>
    </location>
    <ligand>
        <name>substrate</name>
    </ligand>
</feature>
<feature type="binding site" evidence="6">
    <location>
        <position position="24"/>
    </location>
    <ligand>
        <name>substrate</name>
    </ligand>
</feature>
<dbReference type="GO" id="GO:0006518">
    <property type="term" value="P:peptide metabolic process"/>
    <property type="evidence" value="ECO:0007669"/>
    <property type="project" value="UniProtKB-ARBA"/>
</dbReference>
<name>A0A378LRG2_9GAMM</name>
<gene>
    <name evidence="10" type="ORF">NCTC11532_01693</name>
</gene>
<feature type="active site" description="Proton acceptor; specific for (S)-substrate epimerization" evidence="5">
    <location>
        <position position="267"/>
    </location>
</feature>
<dbReference type="SFLD" id="SFLDG00180">
    <property type="entry name" value="muconate_cycloisomerase"/>
    <property type="match status" value="1"/>
</dbReference>
<evidence type="ECO:0000256" key="7">
    <source>
        <dbReference type="PIRSR" id="PIRSR634603-3"/>
    </source>
</evidence>
<evidence type="ECO:0000313" key="11">
    <source>
        <dbReference type="Proteomes" id="UP000255297"/>
    </source>
</evidence>
<dbReference type="FunFam" id="3.30.390.10:FF:000009">
    <property type="entry name" value="Hydrophobic dipeptide epimerase"/>
    <property type="match status" value="1"/>
</dbReference>
<evidence type="ECO:0000256" key="4">
    <source>
        <dbReference type="ARBA" id="ARBA00023235"/>
    </source>
</evidence>
<evidence type="ECO:0000256" key="6">
    <source>
        <dbReference type="PIRSR" id="PIRSR634603-2"/>
    </source>
</evidence>
<keyword evidence="3 7" id="KW-0460">Magnesium</keyword>
<feature type="active site" description="Proton acceptor; specific for (R)-substrate epimerization" evidence="5">
    <location>
        <position position="162"/>
    </location>
</feature>
<dbReference type="InterPro" id="IPR034603">
    <property type="entry name" value="Dipeptide_epimerase"/>
</dbReference>
<dbReference type="InterPro" id="IPR036849">
    <property type="entry name" value="Enolase-like_C_sf"/>
</dbReference>
<dbReference type="SUPFAM" id="SSF54826">
    <property type="entry name" value="Enolase N-terminal domain-like"/>
    <property type="match status" value="1"/>
</dbReference>
<dbReference type="Pfam" id="PF13378">
    <property type="entry name" value="MR_MLE_C"/>
    <property type="match status" value="1"/>
</dbReference>
<feature type="binding site" evidence="6">
    <location>
        <position position="135"/>
    </location>
    <ligand>
        <name>substrate</name>
    </ligand>
</feature>
<feature type="binding site" evidence="7">
    <location>
        <position position="190"/>
    </location>
    <ligand>
        <name>Mg(2+)</name>
        <dbReference type="ChEBI" id="CHEBI:18420"/>
    </ligand>
</feature>
<dbReference type="InterPro" id="IPR029017">
    <property type="entry name" value="Enolase-like_N"/>
</dbReference>
<evidence type="ECO:0000256" key="2">
    <source>
        <dbReference type="ARBA" id="ARBA00022723"/>
    </source>
</evidence>
<reference evidence="10 11" key="1">
    <citation type="submission" date="2018-06" db="EMBL/GenBank/DDBJ databases">
        <authorList>
            <consortium name="Pathogen Informatics"/>
            <person name="Doyle S."/>
        </authorList>
    </citation>
    <scope>NUCLEOTIDE SEQUENCE [LARGE SCALE GENOMIC DNA]</scope>
    <source>
        <strain evidence="10 11">NCTC11532</strain>
    </source>
</reference>
<dbReference type="Proteomes" id="UP000255297">
    <property type="component" value="Unassembled WGS sequence"/>
</dbReference>
<evidence type="ECO:0000313" key="10">
    <source>
        <dbReference type="EMBL" id="STY29506.1"/>
    </source>
</evidence>
<feature type="binding site" evidence="7">
    <location>
        <position position="218"/>
    </location>
    <ligand>
        <name>Mg(2+)</name>
        <dbReference type="ChEBI" id="CHEBI:18420"/>
    </ligand>
</feature>
<dbReference type="GO" id="GO:0016855">
    <property type="term" value="F:racemase and epimerase activity, acting on amino acids and derivatives"/>
    <property type="evidence" value="ECO:0007669"/>
    <property type="project" value="UniProtKB-UniRule"/>
</dbReference>
<keyword evidence="11" id="KW-1185">Reference proteome</keyword>
<dbReference type="GO" id="GO:0046872">
    <property type="term" value="F:metal ion binding"/>
    <property type="evidence" value="ECO:0007669"/>
    <property type="project" value="UniProtKB-KW"/>
</dbReference>
<evidence type="ECO:0000256" key="3">
    <source>
        <dbReference type="ARBA" id="ARBA00022842"/>
    </source>
</evidence>
<dbReference type="InterPro" id="IPR013342">
    <property type="entry name" value="Mandelate_racemase_C"/>
</dbReference>
<dbReference type="Gene3D" id="3.20.20.120">
    <property type="entry name" value="Enolase-like C-terminal domain"/>
    <property type="match status" value="1"/>
</dbReference>
<dbReference type="OrthoDB" id="103536at2"/>
<keyword evidence="2 7" id="KW-0479">Metal-binding</keyword>
<dbReference type="Gene3D" id="3.30.390.10">
    <property type="entry name" value="Enolase-like, N-terminal domain"/>
    <property type="match status" value="1"/>
</dbReference>
<accession>A0A378LRG2</accession>
<dbReference type="AlphaFoldDB" id="A0A378LRG2"/>
<comment type="similarity">
    <text evidence="1 8">Belongs to the mandelate racemase/muconate lactonizing enzyme family.</text>
</comment>
<dbReference type="CDD" id="cd03319">
    <property type="entry name" value="L-Ala-DL-Glu_epimerase"/>
    <property type="match status" value="1"/>
</dbReference>
<dbReference type="Pfam" id="PF02746">
    <property type="entry name" value="MR_MLE_N"/>
    <property type="match status" value="1"/>
</dbReference>
<proteinExistence type="inferred from homology"/>
<feature type="domain" description="Mandelate racemase/muconate lactonizing enzyme C-terminal" evidence="9">
    <location>
        <begin position="142"/>
        <end position="239"/>
    </location>
</feature>
<dbReference type="EMBL" id="UGPB01000001">
    <property type="protein sequence ID" value="STY29506.1"/>
    <property type="molecule type" value="Genomic_DNA"/>
</dbReference>
<sequence length="367" mass="39826">MKITEIHIGQLSIPLIRPFITSVRRTECVDDVVIMIKTDRGMVGYGSAASTPAITGDSTESIIQAIQSILGPQLIGRNISELNLLLQMNHQNIEKNTSAKAAIDIALHDLFAQYCGLPLYQVLGGHKNSINSCITISVKTNQEMMVDAIDLVKQGHKTIKIKLGLDPMEDLERVRAIRQAVGKDITLLVDANQGWSCDDALKIISSFKRYQLDIPMVEQPINGQDLFNLKTIRDQVDCSIIADEACFSPQNALDIAKMNACDGVNIKLMKSGGIANAQAIYHIAKTAGMNIMVGCMLESPIGITAVASFAISKPDILYADLDPLFLIRDNYVLGGAQRSGSKIVLADKPGMGIEGITQGLKWIGALH</sequence>
<dbReference type="InterPro" id="IPR013341">
    <property type="entry name" value="Mandelate_racemase_N_dom"/>
</dbReference>